<dbReference type="RefSeq" id="XP_022841089.1">
    <property type="nucleotide sequence ID" value="XM_022985625.1"/>
</dbReference>
<reference evidence="3" key="1">
    <citation type="journal article" date="2006" name="Proc. Natl. Acad. Sci. U.S.A.">
        <title>Genome analysis of the smallest free-living eukaryote Ostreococcus tauri unveils many unique features.</title>
        <authorList>
            <person name="Derelle E."/>
            <person name="Ferraz C."/>
            <person name="Rombauts S."/>
            <person name="Rouze P."/>
            <person name="Worden A.Z."/>
            <person name="Robbens S."/>
            <person name="Partensky F."/>
            <person name="Degroeve S."/>
            <person name="Echeynie S."/>
            <person name="Cooke R."/>
            <person name="Saeys Y."/>
            <person name="Wuyts J."/>
            <person name="Jabbari K."/>
            <person name="Bowler C."/>
            <person name="Panaud O."/>
            <person name="Piegu B."/>
            <person name="Ball S.G."/>
            <person name="Ral J.-P."/>
            <person name="Bouget F.-Y."/>
            <person name="Piganeau G."/>
            <person name="De Baets B."/>
            <person name="Picard A."/>
            <person name="Delseny M."/>
            <person name="Demaille J."/>
            <person name="Van de Peer Y."/>
            <person name="Moreau H."/>
        </authorList>
    </citation>
    <scope>NUCLEOTIDE SEQUENCE [LARGE SCALE GENOMIC DNA]</scope>
    <source>
        <strain evidence="3">OTTH 0595 / CCAP 157/2 / RCC745</strain>
    </source>
</reference>
<dbReference type="InParanoid" id="A0A096P9Q9"/>
<dbReference type="EMBL" id="CAID01000015">
    <property type="protein sequence ID" value="CEG01665.1"/>
    <property type="molecule type" value="Genomic_DNA"/>
</dbReference>
<feature type="region of interest" description="Disordered" evidence="1">
    <location>
        <begin position="1"/>
        <end position="44"/>
    </location>
</feature>
<feature type="region of interest" description="Disordered" evidence="1">
    <location>
        <begin position="719"/>
        <end position="756"/>
    </location>
</feature>
<accession>A0A096P9Q9</accession>
<gene>
    <name evidence="2" type="ORF">OT_ostta15g00260</name>
</gene>
<feature type="compositionally biased region" description="Low complexity" evidence="1">
    <location>
        <begin position="9"/>
        <end position="19"/>
    </location>
</feature>
<evidence type="ECO:0000256" key="1">
    <source>
        <dbReference type="SAM" id="MobiDB-lite"/>
    </source>
</evidence>
<dbReference type="OrthoDB" id="10424754at2759"/>
<protein>
    <submittedName>
        <fullName evidence="2">Unnamed product</fullName>
    </submittedName>
</protein>
<dbReference type="AlphaFoldDB" id="A0A096P9Q9"/>
<proteinExistence type="predicted"/>
<feature type="compositionally biased region" description="Low complexity" evidence="1">
    <location>
        <begin position="26"/>
        <end position="44"/>
    </location>
</feature>
<dbReference type="GeneID" id="9830915"/>
<name>A0A096P9Q9_OSTTA</name>
<evidence type="ECO:0000313" key="3">
    <source>
        <dbReference type="Proteomes" id="UP000009170"/>
    </source>
</evidence>
<comment type="caution">
    <text evidence="2">The sequence shown here is derived from an EMBL/GenBank/DDBJ whole genome shotgun (WGS) entry which is preliminary data.</text>
</comment>
<sequence>MPRDPPRASPSSATSPASARVEKTARTSTTHTSRSSEVDASAARARGRERRCGTIATCSWCFSVAAHARVTGVELEGERGDGDGAARCGACARRTTRCVNHARCRAMTRGGDGWDDAKCLVCAGIVPGGAWSAVDRGAAAAALAPRGRCSWCGRNARHVVARVVGRRGTYVSHCSMCARATHACARCGEAFAKIGDGRCAKCAGWVRDWDAEETDANEGFHARARVVGWCSWCGELCAHARRGVNEGEKGKNPEVFECATCGGGTARCERCGDEERMMRKRSRPGGAGSCARCDVDDETQKKIRVGAFVSIPSLGSLARSLKDMALSGSTRRAPRGERAIETDEMIEQRWNVRTARREAADESASFVFDVLDRESEYRDKAYRAGLIRPFLLLATLPPRERVRLGMRLGIALHRSSAYLDPHAEAWKLLRDPVCGLQTRGGNVSHVVEKVTGVGRGANWIDILYSTLTLGATTGSCPASEPCEIDDLPKFRSSGHAMFALRVASHPALAQFEVATIRLVSRAQRGRLAPASTGVLESVCRHPRMSALKTRMARAYPRDADEISRHAVTAAFASSAWASFERPLTPVDVEAVAEDVFGMLLDGAPLTQSSSQAEHEDAGDDSSADAHVCRGAPSLLGALAASTSIGLASFTAAQFAPTKFAVLTPRDIMDLTTSVRTPALTSSGIFEPVAVMLVHNVLLAARSVHVDDHLPADAARLSRDALDSAQTPSVAAPPTPTSALSPGSPVGNEPASPWSPKYAHLGVDDAEARLDELENTEASDMLMRYINALDTSDLYVGDDSVLSSENLSDDDD</sequence>
<reference evidence="2 3" key="2">
    <citation type="journal article" date="2014" name="BMC Genomics">
        <title>An improved genome of the model marine alga Ostreococcus tauri unfolds by assessing Illumina de novo assemblies.</title>
        <authorList>
            <person name="Blanc-Mathieu R."/>
            <person name="Verhelst B."/>
            <person name="Derelle E."/>
            <person name="Rombauts S."/>
            <person name="Bouget F.Y."/>
            <person name="Carre I."/>
            <person name="Chateau A."/>
            <person name="Eyre-Walker A."/>
            <person name="Grimsley N."/>
            <person name="Moreau H."/>
            <person name="Piegu B."/>
            <person name="Rivals E."/>
            <person name="Schackwitz W."/>
            <person name="Van de Peer Y."/>
            <person name="Piganeau G."/>
        </authorList>
    </citation>
    <scope>NUCLEOTIDE SEQUENCE [LARGE SCALE GENOMIC DNA]</scope>
    <source>
        <strain evidence="3">OTTH 0595 / CCAP 157/2 / RCC745</strain>
    </source>
</reference>
<keyword evidence="3" id="KW-1185">Reference proteome</keyword>
<organism evidence="2 3">
    <name type="scientific">Ostreococcus tauri</name>
    <name type="common">Marine green alga</name>
    <dbReference type="NCBI Taxonomy" id="70448"/>
    <lineage>
        <taxon>Eukaryota</taxon>
        <taxon>Viridiplantae</taxon>
        <taxon>Chlorophyta</taxon>
        <taxon>Mamiellophyceae</taxon>
        <taxon>Mamiellales</taxon>
        <taxon>Bathycoccaceae</taxon>
        <taxon>Ostreococcus</taxon>
    </lineage>
</organism>
<dbReference type="Proteomes" id="UP000009170">
    <property type="component" value="Unassembled WGS sequence"/>
</dbReference>
<dbReference type="KEGG" id="ota:OT_ostta15g00260"/>
<evidence type="ECO:0000313" key="2">
    <source>
        <dbReference type="EMBL" id="CEG01665.1"/>
    </source>
</evidence>